<protein>
    <submittedName>
        <fullName evidence="1">Uncharacterized protein</fullName>
    </submittedName>
</protein>
<evidence type="ECO:0000313" key="1">
    <source>
        <dbReference type="EMBL" id="KAK0174281.1"/>
    </source>
</evidence>
<dbReference type="Proteomes" id="UP001168972">
    <property type="component" value="Unassembled WGS sequence"/>
</dbReference>
<dbReference type="AlphaFoldDB" id="A0AA39KUN6"/>
<name>A0AA39KUN6_MICHY</name>
<accession>A0AA39KUN6</accession>
<evidence type="ECO:0000313" key="2">
    <source>
        <dbReference type="Proteomes" id="UP001168972"/>
    </source>
</evidence>
<reference evidence="1" key="2">
    <citation type="submission" date="2023-03" db="EMBL/GenBank/DDBJ databases">
        <authorList>
            <person name="Inwood S.N."/>
            <person name="Skelly J.G."/>
            <person name="Guhlin J."/>
            <person name="Harrop T.W.R."/>
            <person name="Goldson S.G."/>
            <person name="Dearden P.K."/>
        </authorList>
    </citation>
    <scope>NUCLEOTIDE SEQUENCE</scope>
    <source>
        <strain evidence="1">Lincoln</strain>
        <tissue evidence="1">Whole body</tissue>
    </source>
</reference>
<organism evidence="1 2">
    <name type="scientific">Microctonus hyperodae</name>
    <name type="common">Parasitoid wasp</name>
    <dbReference type="NCBI Taxonomy" id="165561"/>
    <lineage>
        <taxon>Eukaryota</taxon>
        <taxon>Metazoa</taxon>
        <taxon>Ecdysozoa</taxon>
        <taxon>Arthropoda</taxon>
        <taxon>Hexapoda</taxon>
        <taxon>Insecta</taxon>
        <taxon>Pterygota</taxon>
        <taxon>Neoptera</taxon>
        <taxon>Endopterygota</taxon>
        <taxon>Hymenoptera</taxon>
        <taxon>Apocrita</taxon>
        <taxon>Ichneumonoidea</taxon>
        <taxon>Braconidae</taxon>
        <taxon>Euphorinae</taxon>
        <taxon>Microctonus</taxon>
    </lineage>
</organism>
<gene>
    <name evidence="1" type="ORF">PV327_011030</name>
</gene>
<sequence length="289" mass="32592">MESEPIVCVICNDRTDEKTTKFTPSTLEKNKCVLKIRKSHSLKYNNVYLLEDVNDTSSYHIKCYKKFLAVMKKYHQCEPSTSLNLPTSSSDVSNASTSSEATVRLLNTFEEIHIIKIENKNYVALKDYVIDVKICEILEETEILQKAASILPKTILNIQKNDLPENITTANLVNGDSFFTICHVIEELETAATIAALNRSDVCPEGIVGNKNLHTAVAFDNFDRYVDTATGKDTLHDTVGIIYQTIMENEDVIEETSQQLQNMPTNIETIDESFGEVGNRQSRKKNELL</sequence>
<proteinExistence type="predicted"/>
<dbReference type="EMBL" id="JAQQBR010000043">
    <property type="protein sequence ID" value="KAK0174281.1"/>
    <property type="molecule type" value="Genomic_DNA"/>
</dbReference>
<comment type="caution">
    <text evidence="1">The sequence shown here is derived from an EMBL/GenBank/DDBJ whole genome shotgun (WGS) entry which is preliminary data.</text>
</comment>
<feature type="non-terminal residue" evidence="1">
    <location>
        <position position="1"/>
    </location>
</feature>
<reference evidence="1" key="1">
    <citation type="journal article" date="2023" name="bioRxiv">
        <title>Scaffold-level genome assemblies of two parasitoid biocontrol wasps reveal the parthenogenesis mechanism and an associated novel virus.</title>
        <authorList>
            <person name="Inwood S."/>
            <person name="Skelly J."/>
            <person name="Guhlin J."/>
            <person name="Harrop T."/>
            <person name="Goldson S."/>
            <person name="Dearden P."/>
        </authorList>
    </citation>
    <scope>NUCLEOTIDE SEQUENCE</scope>
    <source>
        <strain evidence="1">Lincoln</strain>
        <tissue evidence="1">Whole body</tissue>
    </source>
</reference>
<keyword evidence="2" id="KW-1185">Reference proteome</keyword>